<dbReference type="PATRIC" id="fig|28229.3.peg.2967"/>
<feature type="domain" description="Ion transport" evidence="6">
    <location>
        <begin position="24"/>
        <end position="241"/>
    </location>
</feature>
<feature type="transmembrane region" description="Helical" evidence="5">
    <location>
        <begin position="87"/>
        <end position="107"/>
    </location>
</feature>
<dbReference type="PANTHER" id="PTHR10037">
    <property type="entry name" value="VOLTAGE-GATED CATION CHANNEL CALCIUM AND SODIUM"/>
    <property type="match status" value="1"/>
</dbReference>
<feature type="transmembrane region" description="Helical" evidence="5">
    <location>
        <begin position="128"/>
        <end position="152"/>
    </location>
</feature>
<dbReference type="EMBL" id="JQEC01000041">
    <property type="protein sequence ID" value="KGJ91592.1"/>
    <property type="molecule type" value="Genomic_DNA"/>
</dbReference>
<dbReference type="OrthoDB" id="5297065at2"/>
<dbReference type="InterPro" id="IPR043203">
    <property type="entry name" value="VGCC_Ca_Na"/>
</dbReference>
<dbReference type="GO" id="GO:0001518">
    <property type="term" value="C:voltage-gated sodium channel complex"/>
    <property type="evidence" value="ECO:0007669"/>
    <property type="project" value="TreeGrafter"/>
</dbReference>
<dbReference type="PANTHER" id="PTHR10037:SF62">
    <property type="entry name" value="SODIUM CHANNEL PROTEIN 60E"/>
    <property type="match status" value="1"/>
</dbReference>
<comment type="caution">
    <text evidence="7">The sequence shown here is derived from an EMBL/GenBank/DDBJ whole genome shotgun (WGS) entry which is preliminary data.</text>
</comment>
<dbReference type="AlphaFoldDB" id="A0A099KNW9"/>
<feature type="transmembrane region" description="Helical" evidence="5">
    <location>
        <begin position="172"/>
        <end position="192"/>
    </location>
</feature>
<feature type="transmembrane region" description="Helical" evidence="5">
    <location>
        <begin position="204"/>
        <end position="231"/>
    </location>
</feature>
<evidence type="ECO:0000256" key="3">
    <source>
        <dbReference type="ARBA" id="ARBA00022989"/>
    </source>
</evidence>
<evidence type="ECO:0000313" key="8">
    <source>
        <dbReference type="Proteomes" id="UP000029868"/>
    </source>
</evidence>
<dbReference type="GO" id="GO:0005248">
    <property type="term" value="F:voltage-gated sodium channel activity"/>
    <property type="evidence" value="ECO:0007669"/>
    <property type="project" value="TreeGrafter"/>
</dbReference>
<evidence type="ECO:0000313" key="7">
    <source>
        <dbReference type="EMBL" id="KGJ91592.1"/>
    </source>
</evidence>
<dbReference type="InterPro" id="IPR005821">
    <property type="entry name" value="Ion_trans_dom"/>
</dbReference>
<evidence type="ECO:0000256" key="1">
    <source>
        <dbReference type="ARBA" id="ARBA00004141"/>
    </source>
</evidence>
<dbReference type="Gene3D" id="1.20.120.350">
    <property type="entry name" value="Voltage-gated potassium channels. Chain C"/>
    <property type="match status" value="1"/>
</dbReference>
<keyword evidence="2 5" id="KW-0812">Transmembrane</keyword>
<feature type="transmembrane region" description="Helical" evidence="5">
    <location>
        <begin position="53"/>
        <end position="75"/>
    </location>
</feature>
<protein>
    <submittedName>
        <fullName evidence="7">Ion transport protein</fullName>
    </submittedName>
</protein>
<dbReference type="InterPro" id="IPR027359">
    <property type="entry name" value="Volt_channel_dom_sf"/>
</dbReference>
<accession>A0A099KNW9</accession>
<dbReference type="Gene3D" id="1.10.287.70">
    <property type="match status" value="1"/>
</dbReference>
<evidence type="ECO:0000259" key="6">
    <source>
        <dbReference type="Pfam" id="PF00520"/>
    </source>
</evidence>
<dbReference type="Proteomes" id="UP000029868">
    <property type="component" value="Unassembled WGS sequence"/>
</dbReference>
<dbReference type="Pfam" id="PF00520">
    <property type="entry name" value="Ion_trans"/>
    <property type="match status" value="1"/>
</dbReference>
<evidence type="ECO:0000256" key="5">
    <source>
        <dbReference type="SAM" id="Phobius"/>
    </source>
</evidence>
<gene>
    <name evidence="7" type="ORF">GAB14E_3248</name>
</gene>
<comment type="subcellular location">
    <subcellularLocation>
        <location evidence="1">Membrane</location>
        <topology evidence="1">Multi-pass membrane protein</topology>
    </subcellularLocation>
</comment>
<evidence type="ECO:0000256" key="2">
    <source>
        <dbReference type="ARBA" id="ARBA00022692"/>
    </source>
</evidence>
<dbReference type="SUPFAM" id="SSF81324">
    <property type="entry name" value="Voltage-gated potassium channels"/>
    <property type="match status" value="1"/>
</dbReference>
<name>A0A099KNW9_COLPS</name>
<reference evidence="7 8" key="1">
    <citation type="submission" date="2014-08" db="EMBL/GenBank/DDBJ databases">
        <title>Genomic and Phenotypic Diversity of Colwellia psychrerythraea strains from Disparate Marine Basins.</title>
        <authorList>
            <person name="Techtmann S.M."/>
            <person name="Stelling S.C."/>
            <person name="Utturkar S.M."/>
            <person name="Alshibli N."/>
            <person name="Harris A."/>
            <person name="Brown S.D."/>
            <person name="Hazen T.C."/>
        </authorList>
    </citation>
    <scope>NUCLEOTIDE SEQUENCE [LARGE SCALE GENOMIC DNA]</scope>
    <source>
        <strain evidence="7 8">GAB14E</strain>
    </source>
</reference>
<evidence type="ECO:0000256" key="4">
    <source>
        <dbReference type="ARBA" id="ARBA00023136"/>
    </source>
</evidence>
<proteinExistence type="predicted"/>
<feature type="transmembrane region" description="Helical" evidence="5">
    <location>
        <begin position="24"/>
        <end position="41"/>
    </location>
</feature>
<keyword evidence="3 5" id="KW-1133">Transmembrane helix</keyword>
<sequence length="276" mass="31158">MVITLSSKNIPTSLLRTFIESNQFQRFLIFLILFNAITLGLETSQFGKANADILHIIDTTILVLFSIELLLKLIVYRSDFFRSGWNWFDFIIVAISWVPTSGALSVLRAFRILRVLRLLSVVPQMRRVIGALGHSLPGMASVVGVLSIIFYVSAVLTTKIFGSHSDTNMQEWFGSIGASAYTLFQVMTLESWSMGIVRPTMELFPLSWVFFVPFIIITSFAVLNLFIGIIVDAMQVMHEEEGKPKQTIATKEDMLILERKIDQLNQLLQAKDSISK</sequence>
<keyword evidence="4 5" id="KW-0472">Membrane</keyword>
<organism evidence="7 8">
    <name type="scientific">Colwellia psychrerythraea</name>
    <name type="common">Vibrio psychroerythus</name>
    <dbReference type="NCBI Taxonomy" id="28229"/>
    <lineage>
        <taxon>Bacteria</taxon>
        <taxon>Pseudomonadati</taxon>
        <taxon>Pseudomonadota</taxon>
        <taxon>Gammaproteobacteria</taxon>
        <taxon>Alteromonadales</taxon>
        <taxon>Colwelliaceae</taxon>
        <taxon>Colwellia</taxon>
    </lineage>
</organism>